<name>B3S2Q7_TRIAD</name>
<reference evidence="19 20" key="1">
    <citation type="journal article" date="2008" name="Nature">
        <title>The Trichoplax genome and the nature of placozoans.</title>
        <authorList>
            <person name="Srivastava M."/>
            <person name="Begovic E."/>
            <person name="Chapman J."/>
            <person name="Putnam N.H."/>
            <person name="Hellsten U."/>
            <person name="Kawashima T."/>
            <person name="Kuo A."/>
            <person name="Mitros T."/>
            <person name="Salamov A."/>
            <person name="Carpenter M.L."/>
            <person name="Signorovitch A.Y."/>
            <person name="Moreno M.A."/>
            <person name="Kamm K."/>
            <person name="Grimwood J."/>
            <person name="Schmutz J."/>
            <person name="Shapiro H."/>
            <person name="Grigoriev I.V."/>
            <person name="Buss L.W."/>
            <person name="Schierwater B."/>
            <person name="Dellaporta S.L."/>
            <person name="Rokhsar D.S."/>
        </authorList>
    </citation>
    <scope>NUCLEOTIDE SEQUENCE [LARGE SCALE GENOMIC DNA]</scope>
    <source>
        <strain evidence="19 20">Grell-BS-1999</strain>
    </source>
</reference>
<keyword evidence="12" id="KW-0234">DNA repair</keyword>
<evidence type="ECO:0000313" key="19">
    <source>
        <dbReference type="EMBL" id="EDV23136.1"/>
    </source>
</evidence>
<dbReference type="GO" id="GO:0045910">
    <property type="term" value="P:negative regulation of DNA recombination"/>
    <property type="evidence" value="ECO:0000318"/>
    <property type="project" value="GO_Central"/>
</dbReference>
<dbReference type="CDD" id="cd18788">
    <property type="entry name" value="SF2_C_XPD"/>
    <property type="match status" value="1"/>
</dbReference>
<dbReference type="PROSITE" id="PS51192">
    <property type="entry name" value="HELICASE_ATP_BIND_1"/>
    <property type="match status" value="1"/>
</dbReference>
<dbReference type="AlphaFoldDB" id="B3S2Q7"/>
<keyword evidence="4" id="KW-0547">Nucleotide-binding</keyword>
<dbReference type="GO" id="GO:0051539">
    <property type="term" value="F:4 iron, 4 sulfur cluster binding"/>
    <property type="evidence" value="ECO:0007669"/>
    <property type="project" value="UniProtKB-KW"/>
</dbReference>
<evidence type="ECO:0000256" key="16">
    <source>
        <dbReference type="ARBA" id="ARBA00073810"/>
    </source>
</evidence>
<dbReference type="STRING" id="10228.B3S2Q7"/>
<dbReference type="GO" id="GO:0090657">
    <property type="term" value="P:telomeric loop disassembly"/>
    <property type="evidence" value="ECO:0000318"/>
    <property type="project" value="GO_Central"/>
</dbReference>
<dbReference type="SMART" id="SM00488">
    <property type="entry name" value="DEXDc2"/>
    <property type="match status" value="1"/>
</dbReference>
<keyword evidence="11" id="KW-0238">DNA-binding</keyword>
<dbReference type="PANTHER" id="PTHR11472">
    <property type="entry name" value="DNA REPAIR DEAD HELICASE RAD3/XP-D SUBFAMILY MEMBER"/>
    <property type="match status" value="1"/>
</dbReference>
<dbReference type="InterPro" id="IPR045028">
    <property type="entry name" value="DinG/Rad3-like"/>
</dbReference>
<evidence type="ECO:0000256" key="9">
    <source>
        <dbReference type="ARBA" id="ARBA00023004"/>
    </source>
</evidence>
<protein>
    <recommendedName>
        <fullName evidence="16">Regulator of telomere elongation helicase 1 homolog</fullName>
    </recommendedName>
</protein>
<evidence type="ECO:0000256" key="15">
    <source>
        <dbReference type="ARBA" id="ARBA00049360"/>
    </source>
</evidence>
<evidence type="ECO:0000256" key="12">
    <source>
        <dbReference type="ARBA" id="ARBA00023204"/>
    </source>
</evidence>
<keyword evidence="5" id="KW-0227">DNA damage</keyword>
<evidence type="ECO:0000256" key="13">
    <source>
        <dbReference type="ARBA" id="ARBA00023235"/>
    </source>
</evidence>
<dbReference type="GO" id="GO:0010569">
    <property type="term" value="P:regulation of double-strand break repair via homologous recombination"/>
    <property type="evidence" value="ECO:0000318"/>
    <property type="project" value="GO_Central"/>
</dbReference>
<dbReference type="InterPro" id="IPR010614">
    <property type="entry name" value="RAD3-like_helicase_DEAD"/>
</dbReference>
<comment type="catalytic activity">
    <reaction evidence="15">
        <text>ATP + H2O = ADP + phosphate + H(+)</text>
        <dbReference type="Rhea" id="RHEA:13065"/>
        <dbReference type="ChEBI" id="CHEBI:15377"/>
        <dbReference type="ChEBI" id="CHEBI:15378"/>
        <dbReference type="ChEBI" id="CHEBI:30616"/>
        <dbReference type="ChEBI" id="CHEBI:43474"/>
        <dbReference type="ChEBI" id="CHEBI:456216"/>
    </reaction>
</comment>
<dbReference type="SUPFAM" id="SSF52540">
    <property type="entry name" value="P-loop containing nucleoside triphosphate hydrolases"/>
    <property type="match status" value="1"/>
</dbReference>
<evidence type="ECO:0000256" key="10">
    <source>
        <dbReference type="ARBA" id="ARBA00023014"/>
    </source>
</evidence>
<dbReference type="GO" id="GO:0006281">
    <property type="term" value="P:DNA repair"/>
    <property type="evidence" value="ECO:0007669"/>
    <property type="project" value="UniProtKB-KW"/>
</dbReference>
<keyword evidence="8" id="KW-0067">ATP-binding</keyword>
<accession>B3S2Q7</accession>
<dbReference type="GO" id="GO:0005524">
    <property type="term" value="F:ATP binding"/>
    <property type="evidence" value="ECO:0000318"/>
    <property type="project" value="GO_Central"/>
</dbReference>
<dbReference type="CDD" id="cd17970">
    <property type="entry name" value="DEAHc_FancJ"/>
    <property type="match status" value="1"/>
</dbReference>
<keyword evidence="3" id="KW-0479">Metal-binding</keyword>
<dbReference type="KEGG" id="tad:TRIADDRAFT_27892"/>
<dbReference type="InterPro" id="IPR006554">
    <property type="entry name" value="Helicase-like_DEXD_c2"/>
</dbReference>
<evidence type="ECO:0000256" key="11">
    <source>
        <dbReference type="ARBA" id="ARBA00023125"/>
    </source>
</evidence>
<gene>
    <name evidence="19" type="ORF">TRIADDRAFT_27892</name>
</gene>
<comment type="subcellular location">
    <subcellularLocation>
        <location evidence="1">Nucleus</location>
    </subcellularLocation>
</comment>
<dbReference type="PROSITE" id="PS51193">
    <property type="entry name" value="HELICASE_ATP_BIND_2"/>
    <property type="match status" value="1"/>
</dbReference>
<organism evidence="19 20">
    <name type="scientific">Trichoplax adhaerens</name>
    <name type="common">Trichoplax reptans</name>
    <dbReference type="NCBI Taxonomy" id="10228"/>
    <lineage>
        <taxon>Eukaryota</taxon>
        <taxon>Metazoa</taxon>
        <taxon>Placozoa</taxon>
        <taxon>Uniplacotomia</taxon>
        <taxon>Trichoplacea</taxon>
        <taxon>Trichoplacidae</taxon>
        <taxon>Trichoplax</taxon>
    </lineage>
</organism>
<dbReference type="GO" id="GO:0003677">
    <property type="term" value="F:DNA binding"/>
    <property type="evidence" value="ECO:0007669"/>
    <property type="project" value="UniProtKB-KW"/>
</dbReference>
<dbReference type="Pfam" id="PF06733">
    <property type="entry name" value="DEAD_2"/>
    <property type="match status" value="1"/>
</dbReference>
<evidence type="ECO:0000256" key="1">
    <source>
        <dbReference type="ARBA" id="ARBA00004123"/>
    </source>
</evidence>
<dbReference type="FunFam" id="3.40.50.300:FF:000431">
    <property type="entry name" value="Regulator of telomere elongation helicase 1"/>
    <property type="match status" value="1"/>
</dbReference>
<feature type="domain" description="Helicase ATP-binding" evidence="17">
    <location>
        <begin position="29"/>
        <end position="272"/>
    </location>
</feature>
<dbReference type="GO" id="GO:0070182">
    <property type="term" value="F:DNA polymerase binding"/>
    <property type="evidence" value="ECO:0000318"/>
    <property type="project" value="GO_Central"/>
</dbReference>
<keyword evidence="9" id="KW-0408">Iron</keyword>
<keyword evidence="2" id="KW-0004">4Fe-4S</keyword>
<dbReference type="NCBIfam" id="TIGR00604">
    <property type="entry name" value="rad3"/>
    <property type="match status" value="1"/>
</dbReference>
<dbReference type="EMBL" id="DS985247">
    <property type="protein sequence ID" value="EDV23136.1"/>
    <property type="molecule type" value="Genomic_DNA"/>
</dbReference>
<feature type="domain" description="Helicase ATP-binding" evidence="18">
    <location>
        <begin position="7"/>
        <end position="283"/>
    </location>
</feature>
<dbReference type="InterPro" id="IPR013020">
    <property type="entry name" value="Rad3/Chl1-like"/>
</dbReference>
<dbReference type="OMA" id="NCATIVA"/>
<sequence length="702" mass="80097">MVLVDVRGIEVDFPFNPYPCQLDYMTNVIQCLQEGKNGILESPTGTGKTLCLLCACLAWRQTYVAQVQLNQRIQMQQLQQNPNTDRNMPKIIYSSRTHSQLSQVVNELKHTIYRPKICILGSREQMCIHPEVAKLQSNTAKIHACRAKVNARTCHFCNNVETKKDDPSFSENILDIEELVELGGKQKVCPYYMARELRSNADIVFMPYNYLIDFKSRQSNSIDMKNAIIICDEAHNLEKICEDSASFDLSSADIANCIDEVDNFINILQRIKSTTDSEEYDATGMRCNVNNLYCLTMRYVIESSYIYEIFKQLNVTFETKHLFVQVLGKCIDATVSDSKTLRAKHFGLEKVLDILTVIFLDLSSGSSSNSQRYYKVIIYIETLIDYYSSNCCRILSYWCFSPSYSMKELIDQEVRAVILTSGTLSPIESLVAEFQVSFPVQLQNPHVIDKKQIWIGTVSKGPCGTALNSSYRNRSSAEYLSSLGNTIVNFARIIPDGLLVFFPSYPVMNSCIEHWQSSGIWDRICQHKSLHIEPQHKSEFNRVMDEYYSSVRDENCSGAIFLGVCRGKVSEGVDFADINGRAVIITGLPFPPSKEAKVMLKMQYLDENIGFKEHKSICGRDWYRQQASRAVNQAIGRVIRHRNDYGAIILCDERFNQKDSISQLPKWLKDYVQAYGSFGLTQKSLKDFFSTAMTLVRLHVNF</sequence>
<dbReference type="Pfam" id="PF23109">
    <property type="entry name" value="ARCH_RTEL1"/>
    <property type="match status" value="1"/>
</dbReference>
<evidence type="ECO:0000256" key="6">
    <source>
        <dbReference type="ARBA" id="ARBA00022801"/>
    </source>
</evidence>
<evidence type="ECO:0000256" key="5">
    <source>
        <dbReference type="ARBA" id="ARBA00022763"/>
    </source>
</evidence>
<proteinExistence type="predicted"/>
<dbReference type="GO" id="GO:0003678">
    <property type="term" value="F:DNA helicase activity"/>
    <property type="evidence" value="ECO:0000318"/>
    <property type="project" value="GO_Central"/>
</dbReference>
<dbReference type="Proteomes" id="UP000009022">
    <property type="component" value="Unassembled WGS sequence"/>
</dbReference>
<dbReference type="eggNOG" id="KOG1132">
    <property type="taxonomic scope" value="Eukaryota"/>
</dbReference>
<keyword evidence="13" id="KW-0413">Isomerase</keyword>
<evidence type="ECO:0000256" key="3">
    <source>
        <dbReference type="ARBA" id="ARBA00022723"/>
    </source>
</evidence>
<dbReference type="GO" id="GO:1904430">
    <property type="term" value="P:negative regulation of t-circle formation"/>
    <property type="evidence" value="ECO:0000318"/>
    <property type="project" value="GO_Central"/>
</dbReference>
<dbReference type="GO" id="GO:0046872">
    <property type="term" value="F:metal ion binding"/>
    <property type="evidence" value="ECO:0007669"/>
    <property type="project" value="UniProtKB-KW"/>
</dbReference>
<dbReference type="InterPro" id="IPR057498">
    <property type="entry name" value="Rtel1_ARCH"/>
</dbReference>
<evidence type="ECO:0000313" key="20">
    <source>
        <dbReference type="Proteomes" id="UP000009022"/>
    </source>
</evidence>
<keyword evidence="10" id="KW-0411">Iron-sulfur</keyword>
<keyword evidence="7" id="KW-0347">Helicase</keyword>
<dbReference type="CTD" id="6755586"/>
<dbReference type="GeneID" id="6755586"/>
<evidence type="ECO:0000259" key="17">
    <source>
        <dbReference type="PROSITE" id="PS51192"/>
    </source>
</evidence>
<evidence type="ECO:0000256" key="8">
    <source>
        <dbReference type="ARBA" id="ARBA00022840"/>
    </source>
</evidence>
<dbReference type="GO" id="GO:0016818">
    <property type="term" value="F:hydrolase activity, acting on acid anhydrides, in phosphorus-containing anhydrides"/>
    <property type="evidence" value="ECO:0007669"/>
    <property type="project" value="InterPro"/>
</dbReference>
<evidence type="ECO:0000256" key="7">
    <source>
        <dbReference type="ARBA" id="ARBA00022806"/>
    </source>
</evidence>
<dbReference type="Gene3D" id="3.40.50.300">
    <property type="entry name" value="P-loop containing nucleotide triphosphate hydrolases"/>
    <property type="match status" value="2"/>
</dbReference>
<dbReference type="InterPro" id="IPR006555">
    <property type="entry name" value="ATP-dep_Helicase_C"/>
</dbReference>
<keyword evidence="6" id="KW-0378">Hydrolase</keyword>
<dbReference type="Pfam" id="PF13307">
    <property type="entry name" value="Helicase_C_2"/>
    <property type="match status" value="1"/>
</dbReference>
<dbReference type="PANTHER" id="PTHR11472:SF34">
    <property type="entry name" value="REGULATOR OF TELOMERE ELONGATION HELICASE 1"/>
    <property type="match status" value="1"/>
</dbReference>
<evidence type="ECO:0000259" key="18">
    <source>
        <dbReference type="PROSITE" id="PS51193"/>
    </source>
</evidence>
<dbReference type="PhylomeDB" id="B3S2Q7"/>
<evidence type="ECO:0000256" key="2">
    <source>
        <dbReference type="ARBA" id="ARBA00022485"/>
    </source>
</evidence>
<keyword evidence="20" id="KW-1185">Reference proteome</keyword>
<dbReference type="InParanoid" id="B3S2Q7"/>
<dbReference type="InterPro" id="IPR014001">
    <property type="entry name" value="Helicase_ATP-bd"/>
</dbReference>
<evidence type="ECO:0000256" key="14">
    <source>
        <dbReference type="ARBA" id="ARBA00023242"/>
    </source>
</evidence>
<dbReference type="GO" id="GO:0005634">
    <property type="term" value="C:nucleus"/>
    <property type="evidence" value="ECO:0000318"/>
    <property type="project" value="GO_Central"/>
</dbReference>
<dbReference type="InterPro" id="IPR027417">
    <property type="entry name" value="P-loop_NTPase"/>
</dbReference>
<dbReference type="HOGENOM" id="CLU_006515_4_1_1"/>
<evidence type="ECO:0000256" key="4">
    <source>
        <dbReference type="ARBA" id="ARBA00022741"/>
    </source>
</evidence>
<dbReference type="SMART" id="SM00491">
    <property type="entry name" value="HELICc2"/>
    <property type="match status" value="1"/>
</dbReference>
<dbReference type="SMART" id="SM00487">
    <property type="entry name" value="DEXDc"/>
    <property type="match status" value="1"/>
</dbReference>
<keyword evidence="14" id="KW-0539">Nucleus</keyword>
<dbReference type="InterPro" id="IPR014013">
    <property type="entry name" value="Helic_SF1/SF2_ATP-bd_DinG/Rad3"/>
</dbReference>
<dbReference type="FunFam" id="3.40.50.300:FF:002243">
    <property type="entry name" value="Regulator of telomere elongation helicase 1"/>
    <property type="match status" value="1"/>
</dbReference>
<dbReference type="RefSeq" id="XP_002114046.1">
    <property type="nucleotide sequence ID" value="XM_002114010.1"/>
</dbReference>
<dbReference type="FunCoup" id="B3S2Q7">
    <property type="interactions" value="1455"/>
</dbReference>
<dbReference type="OrthoDB" id="19182at2759"/>